<keyword evidence="1" id="KW-0547">Nucleotide-binding</keyword>
<dbReference type="GO" id="GO:0016308">
    <property type="term" value="F:1-phosphatidylinositol-4-phosphate 5-kinase activity"/>
    <property type="evidence" value="ECO:0007669"/>
    <property type="project" value="TreeGrafter"/>
</dbReference>
<keyword evidence="1" id="KW-0808">Transferase</keyword>
<keyword evidence="5" id="KW-1185">Reference proteome</keyword>
<name>A0A8J4Q3I8_9MYCE</name>
<dbReference type="InterPro" id="IPR023610">
    <property type="entry name" value="PInositol-4/5-P-5/4-kinase"/>
</dbReference>
<dbReference type="InterPro" id="IPR027484">
    <property type="entry name" value="PInositol-4-P-5-kinase_N"/>
</dbReference>
<dbReference type="InterPro" id="IPR002498">
    <property type="entry name" value="PInositol-4-P-4/5-kinase_core"/>
</dbReference>
<dbReference type="EMBL" id="AJWJ01000029">
    <property type="protein sequence ID" value="KAF2077424.1"/>
    <property type="molecule type" value="Genomic_DNA"/>
</dbReference>
<feature type="domain" description="PIPK" evidence="3">
    <location>
        <begin position="272"/>
        <end position="752"/>
    </location>
</feature>
<keyword evidence="1" id="KW-0418">Kinase</keyword>
<dbReference type="Proteomes" id="UP000695562">
    <property type="component" value="Unassembled WGS sequence"/>
</dbReference>
<accession>A0A8J4Q3I8</accession>
<evidence type="ECO:0000313" key="5">
    <source>
        <dbReference type="Proteomes" id="UP000695562"/>
    </source>
</evidence>
<feature type="compositionally biased region" description="Basic and acidic residues" evidence="2">
    <location>
        <begin position="67"/>
        <end position="83"/>
    </location>
</feature>
<feature type="region of interest" description="Disordered" evidence="2">
    <location>
        <begin position="1"/>
        <end position="237"/>
    </location>
</feature>
<dbReference type="GO" id="GO:0005886">
    <property type="term" value="C:plasma membrane"/>
    <property type="evidence" value="ECO:0007669"/>
    <property type="project" value="TreeGrafter"/>
</dbReference>
<dbReference type="PANTHER" id="PTHR23086:SF65">
    <property type="entry name" value="PHOSPHATIDYLINOSITOL-4-PHOSPHATE 5-KINASE FAMILY PROTEIN"/>
    <property type="match status" value="1"/>
</dbReference>
<comment type="caution">
    <text evidence="4">The sequence shown here is derived from an EMBL/GenBank/DDBJ whole genome shotgun (WGS) entry which is preliminary data.</text>
</comment>
<sequence length="752" mass="84487">MSNKTTTTTTTTTANISPSKLSSSPSPTFKNIPNSLHHQHLRDTMHIDSEEETFSSTTSFDSDEEKPDDKFKQMRLRKNDSISRFRSKNLVKGFNQRNKGTDDNTSNDVDDDEEEEEEEEYSRNSKQINEHQLTPPPVRLSETASNMMSTHSPNGDSSSSSTPSPILSSYHGTPPPTPPLSAASTANNASTTTTTTTTTTSSTTPTTNTCNNSNASVPSIVVPPSSIQENNKKNNKQIIDSDDEEFGYDDNIKFCLVRKRSPSADLLKPINNPIPKRPVLQVDPSQELIYISLIALRTSLRIGSEPVSILTQSQFEHVKKYKVSISEKRSVIKDFSPNVFNILRNRLNIDQTEFLKSWSSFLTNDEKKKSISSDNFTIYSTDKKYIMKTISKSDSVKFRKLLPHYYNYIIYNPNSYLEKYLGLFRVGNKSSHSYVVILVNVQCHCNNSNESFLYNGLAKEPIKTVNRNNSTHNVNNSHSNQKQQQQQQQQQQKKIKSINIEKNIKANIFRQIEKDTTFLCSQEIADYSLIVNCGQVKKETLANESNLLNSVDFNLSISTSTSPNGSDVGSPRYHSEPIKLIPRLLYFIEDVENVTKSNNLKISKSLKKSFSTLPRSWSLEDIREDASSVSSSSPNQSPKLIHSNPNIPNSRPSSPISHGASFNNNYNNSNNNNTGNNNFGMRYQGGHLSQGAESSDNHHEIYFIGIVDFVSSSQKVKDNKKKITSIAKIPQSIGANSNQYLKRFLVNIKEIF</sequence>
<keyword evidence="1" id="KW-0067">ATP-binding</keyword>
<dbReference type="Gene3D" id="3.30.810.10">
    <property type="entry name" value="2-Layer Sandwich"/>
    <property type="match status" value="1"/>
</dbReference>
<feature type="compositionally biased region" description="Low complexity" evidence="2">
    <location>
        <begin position="149"/>
        <end position="169"/>
    </location>
</feature>
<feature type="compositionally biased region" description="Low complexity" evidence="2">
    <location>
        <begin position="180"/>
        <end position="229"/>
    </location>
</feature>
<evidence type="ECO:0000256" key="2">
    <source>
        <dbReference type="SAM" id="MobiDB-lite"/>
    </source>
</evidence>
<organism evidence="4 5">
    <name type="scientific">Polysphondylium violaceum</name>
    <dbReference type="NCBI Taxonomy" id="133409"/>
    <lineage>
        <taxon>Eukaryota</taxon>
        <taxon>Amoebozoa</taxon>
        <taxon>Evosea</taxon>
        <taxon>Eumycetozoa</taxon>
        <taxon>Dictyostelia</taxon>
        <taxon>Dictyosteliales</taxon>
        <taxon>Dictyosteliaceae</taxon>
        <taxon>Polysphondylium</taxon>
    </lineage>
</organism>
<dbReference type="OrthoDB" id="20783at2759"/>
<feature type="compositionally biased region" description="Acidic residues" evidence="2">
    <location>
        <begin position="108"/>
        <end position="120"/>
    </location>
</feature>
<proteinExistence type="predicted"/>
<feature type="region of interest" description="Disordered" evidence="2">
    <location>
        <begin position="627"/>
        <end position="682"/>
    </location>
</feature>
<dbReference type="Gene3D" id="3.30.800.10">
    <property type="entry name" value="Phosphatidylinositol Phosphate Kinase II Beta"/>
    <property type="match status" value="1"/>
</dbReference>
<feature type="compositionally biased region" description="Low complexity" evidence="2">
    <location>
        <begin position="1"/>
        <end position="27"/>
    </location>
</feature>
<dbReference type="GO" id="GO:0046854">
    <property type="term" value="P:phosphatidylinositol phosphate biosynthetic process"/>
    <property type="evidence" value="ECO:0007669"/>
    <property type="project" value="TreeGrafter"/>
</dbReference>
<evidence type="ECO:0000313" key="4">
    <source>
        <dbReference type="EMBL" id="KAF2077424.1"/>
    </source>
</evidence>
<feature type="compositionally biased region" description="Polar residues" evidence="2">
    <location>
        <begin position="95"/>
        <end position="107"/>
    </location>
</feature>
<dbReference type="GO" id="GO:0005524">
    <property type="term" value="F:ATP binding"/>
    <property type="evidence" value="ECO:0007669"/>
    <property type="project" value="UniProtKB-UniRule"/>
</dbReference>
<dbReference type="SMART" id="SM00330">
    <property type="entry name" value="PIPKc"/>
    <property type="match status" value="1"/>
</dbReference>
<feature type="region of interest" description="Disordered" evidence="2">
    <location>
        <begin position="467"/>
        <end position="495"/>
    </location>
</feature>
<gene>
    <name evidence="4" type="ORF">CYY_001273</name>
</gene>
<dbReference type="AlphaFoldDB" id="A0A8J4Q3I8"/>
<evidence type="ECO:0000259" key="3">
    <source>
        <dbReference type="PROSITE" id="PS51455"/>
    </source>
</evidence>
<reference evidence="4" key="1">
    <citation type="submission" date="2020-01" db="EMBL/GenBank/DDBJ databases">
        <title>Development of genomics and gene disruption for Polysphondylium violaceum indicates a role for the polyketide synthase stlB in stalk morphogenesis.</title>
        <authorList>
            <person name="Narita B."/>
            <person name="Kawabe Y."/>
            <person name="Kin K."/>
            <person name="Saito T."/>
            <person name="Gibbs R."/>
            <person name="Kuspa A."/>
            <person name="Muzny D."/>
            <person name="Queller D."/>
            <person name="Richards S."/>
            <person name="Strassman J."/>
            <person name="Sucgang R."/>
            <person name="Worley K."/>
            <person name="Schaap P."/>
        </authorList>
    </citation>
    <scope>NUCLEOTIDE SEQUENCE</scope>
    <source>
        <strain evidence="4">QSvi11</strain>
    </source>
</reference>
<dbReference type="InterPro" id="IPR027483">
    <property type="entry name" value="PInositol-4-P-4/5-kinase_C_sf"/>
</dbReference>
<dbReference type="Pfam" id="PF01504">
    <property type="entry name" value="PIP5K"/>
    <property type="match status" value="1"/>
</dbReference>
<dbReference type="SUPFAM" id="SSF56104">
    <property type="entry name" value="SAICAR synthase-like"/>
    <property type="match status" value="1"/>
</dbReference>
<dbReference type="PANTHER" id="PTHR23086">
    <property type="entry name" value="PHOSPHATIDYLINOSITOL-4-PHOSPHATE 5-KINASE"/>
    <property type="match status" value="1"/>
</dbReference>
<evidence type="ECO:0000256" key="1">
    <source>
        <dbReference type="PROSITE-ProRule" id="PRU00781"/>
    </source>
</evidence>
<protein>
    <recommendedName>
        <fullName evidence="3">PIPK domain-containing protein</fullName>
    </recommendedName>
</protein>
<feature type="compositionally biased region" description="Low complexity" evidence="2">
    <location>
        <begin position="641"/>
        <end position="678"/>
    </location>
</feature>
<dbReference type="PROSITE" id="PS51455">
    <property type="entry name" value="PIPK"/>
    <property type="match status" value="1"/>
</dbReference>